<accession>A0A0M8P2F1</accession>
<evidence type="ECO:0000313" key="3">
    <source>
        <dbReference type="Proteomes" id="UP000037696"/>
    </source>
</evidence>
<dbReference type="Proteomes" id="UP000037696">
    <property type="component" value="Unassembled WGS sequence"/>
</dbReference>
<feature type="region of interest" description="Disordered" evidence="1">
    <location>
        <begin position="42"/>
        <end position="86"/>
    </location>
</feature>
<dbReference type="AlphaFoldDB" id="A0A0M8P2F1"/>
<reference evidence="2 3" key="1">
    <citation type="submission" date="2015-08" db="EMBL/GenBank/DDBJ databases">
        <title>Genome sequencing of Penicillium nordicum.</title>
        <authorList>
            <person name="Nguyen H.D."/>
            <person name="Seifert K.A."/>
        </authorList>
    </citation>
    <scope>NUCLEOTIDE SEQUENCE [LARGE SCALE GENOMIC DNA]</scope>
    <source>
        <strain evidence="2 3">DAOMC 185683</strain>
    </source>
</reference>
<organism evidence="2 3">
    <name type="scientific">Penicillium nordicum</name>
    <dbReference type="NCBI Taxonomy" id="229535"/>
    <lineage>
        <taxon>Eukaryota</taxon>
        <taxon>Fungi</taxon>
        <taxon>Dikarya</taxon>
        <taxon>Ascomycota</taxon>
        <taxon>Pezizomycotina</taxon>
        <taxon>Eurotiomycetes</taxon>
        <taxon>Eurotiomycetidae</taxon>
        <taxon>Eurotiales</taxon>
        <taxon>Aspergillaceae</taxon>
        <taxon>Penicillium</taxon>
    </lineage>
</organism>
<name>A0A0M8P2F1_9EURO</name>
<protein>
    <submittedName>
        <fullName evidence="2">Uncharacterized protein</fullName>
    </submittedName>
</protein>
<sequence>MPYFTGLRLEKQHGRIPECRWTERRRREGERLVLSHVGLCASGTQAHNNRSPLDPPAQNSKTTAATAPPMRTDNCRSIALPGQTSPAPSPLAVWPFSYLKPPSVSRAADRRRRSLHPEPSSVRRLHRSHTVNTRD</sequence>
<gene>
    <name evidence="2" type="ORF">ACN38_g5004</name>
</gene>
<evidence type="ECO:0000313" key="2">
    <source>
        <dbReference type="EMBL" id="KOS44066.1"/>
    </source>
</evidence>
<evidence type="ECO:0000256" key="1">
    <source>
        <dbReference type="SAM" id="MobiDB-lite"/>
    </source>
</evidence>
<comment type="caution">
    <text evidence="2">The sequence shown here is derived from an EMBL/GenBank/DDBJ whole genome shotgun (WGS) entry which is preliminary data.</text>
</comment>
<feature type="compositionally biased region" description="Polar residues" evidence="1">
    <location>
        <begin position="42"/>
        <end position="65"/>
    </location>
</feature>
<feature type="region of interest" description="Disordered" evidence="1">
    <location>
        <begin position="103"/>
        <end position="135"/>
    </location>
</feature>
<keyword evidence="3" id="KW-1185">Reference proteome</keyword>
<dbReference type="EMBL" id="LHQQ01000068">
    <property type="protein sequence ID" value="KOS44066.1"/>
    <property type="molecule type" value="Genomic_DNA"/>
</dbReference>
<proteinExistence type="predicted"/>